<dbReference type="STRING" id="52441.SAMN05216302_101728"/>
<evidence type="ECO:0000259" key="6">
    <source>
        <dbReference type="Pfam" id="PF00460"/>
    </source>
</evidence>
<evidence type="ECO:0000256" key="4">
    <source>
        <dbReference type="ARBA" id="ARBA00023143"/>
    </source>
</evidence>
<dbReference type="GO" id="GO:0005829">
    <property type="term" value="C:cytosol"/>
    <property type="evidence" value="ECO:0007669"/>
    <property type="project" value="TreeGrafter"/>
</dbReference>
<comment type="subcellular location">
    <subcellularLocation>
        <location evidence="1 5">Bacterial flagellum basal body</location>
    </subcellularLocation>
</comment>
<dbReference type="Pfam" id="PF22692">
    <property type="entry name" value="LlgE_F_G_D1"/>
    <property type="match status" value="1"/>
</dbReference>
<dbReference type="InterPro" id="IPR001444">
    <property type="entry name" value="Flag_bb_rod_N"/>
</dbReference>
<protein>
    <recommendedName>
        <fullName evidence="3 5">Flagellar hook protein FlgE</fullName>
    </recommendedName>
</protein>
<evidence type="ECO:0000259" key="8">
    <source>
        <dbReference type="Pfam" id="PF07559"/>
    </source>
</evidence>
<dbReference type="Gene3D" id="2.60.98.20">
    <property type="entry name" value="Flagellar hook protein FlgE"/>
    <property type="match status" value="1"/>
</dbReference>
<evidence type="ECO:0000256" key="2">
    <source>
        <dbReference type="ARBA" id="ARBA00009677"/>
    </source>
</evidence>
<comment type="similarity">
    <text evidence="2 5">Belongs to the flagella basal body rod proteins family.</text>
</comment>
<dbReference type="PROSITE" id="PS00588">
    <property type="entry name" value="FLAGELLA_BB_ROD"/>
    <property type="match status" value="1"/>
</dbReference>
<evidence type="ECO:0000256" key="3">
    <source>
        <dbReference type="ARBA" id="ARBA00019015"/>
    </source>
</evidence>
<dbReference type="GO" id="GO:0071978">
    <property type="term" value="P:bacterial-type flagellum-dependent swarming motility"/>
    <property type="evidence" value="ECO:0007669"/>
    <property type="project" value="TreeGrafter"/>
</dbReference>
<reference evidence="11" key="1">
    <citation type="submission" date="2016-10" db="EMBL/GenBank/DDBJ databases">
        <authorList>
            <person name="Varghese N."/>
            <person name="Submissions S."/>
        </authorList>
    </citation>
    <scope>NUCLEOTIDE SEQUENCE [LARGE SCALE GENOMIC DNA]</scope>
    <source>
        <strain evidence="11">Nm69</strain>
    </source>
</reference>
<evidence type="ECO:0000256" key="1">
    <source>
        <dbReference type="ARBA" id="ARBA00004117"/>
    </source>
</evidence>
<feature type="domain" description="Flagellar basal body rod protein N-terminal" evidence="6">
    <location>
        <begin position="3"/>
        <end position="33"/>
    </location>
</feature>
<dbReference type="Pfam" id="PF06429">
    <property type="entry name" value="Flg_bbr_C"/>
    <property type="match status" value="1"/>
</dbReference>
<dbReference type="NCBIfam" id="NF004238">
    <property type="entry name" value="PRK05682.1-1"/>
    <property type="match status" value="1"/>
</dbReference>
<feature type="domain" description="Flagellar hook protein FlgE/F/G-like D1" evidence="9">
    <location>
        <begin position="83"/>
        <end position="131"/>
    </location>
</feature>
<name>A0A1I4CTM0_9PROT</name>
<dbReference type="InterPro" id="IPR011491">
    <property type="entry name" value="FlgE_D2"/>
</dbReference>
<keyword evidence="10" id="KW-0282">Flagellum</keyword>
<dbReference type="InterPro" id="IPR010930">
    <property type="entry name" value="Flg_bb/hook_C_dom"/>
</dbReference>
<comment type="function">
    <text evidence="5">A flexible structure which links the flagellar filament to the drive apparatus in the basal body.</text>
</comment>
<dbReference type="GO" id="GO:0009424">
    <property type="term" value="C:bacterial-type flagellum hook"/>
    <property type="evidence" value="ECO:0007669"/>
    <property type="project" value="TreeGrafter"/>
</dbReference>
<dbReference type="SUPFAM" id="SSF117143">
    <property type="entry name" value="Flagellar hook protein flgE"/>
    <property type="match status" value="1"/>
</dbReference>
<dbReference type="Pfam" id="PF00460">
    <property type="entry name" value="Flg_bb_rod"/>
    <property type="match status" value="1"/>
</dbReference>
<dbReference type="InterPro" id="IPR037058">
    <property type="entry name" value="Falgellar_hook_FlgE_sf"/>
</dbReference>
<dbReference type="PANTHER" id="PTHR30435:SF1">
    <property type="entry name" value="FLAGELLAR HOOK PROTEIN FLGE"/>
    <property type="match status" value="1"/>
</dbReference>
<gene>
    <name evidence="10" type="ORF">SAMN05216302_101728</name>
</gene>
<feature type="domain" description="Flagellar hook protein FlgE D2" evidence="8">
    <location>
        <begin position="161"/>
        <end position="302"/>
    </location>
</feature>
<feature type="domain" description="Flagellar basal-body/hook protein C-terminal" evidence="7">
    <location>
        <begin position="375"/>
        <end position="420"/>
    </location>
</feature>
<dbReference type="Proteomes" id="UP000199533">
    <property type="component" value="Unassembled WGS sequence"/>
</dbReference>
<evidence type="ECO:0000256" key="5">
    <source>
        <dbReference type="RuleBase" id="RU362116"/>
    </source>
</evidence>
<sequence>MGFQHGLSGLHLASKSLDVIGNNVANANTVGFKQAHAQFSDIYTHSLSGSSGNQIGIGAKVSNVAQQFSQGAVEKTNNPLDIAINGNGFFRMNDNGAISYSRNGQFHIDDSGFIVNNNNLKLTGYSTDATGNILAANPTNLRISTAALSPNPTSSFSTGLNLDSRVAVPTPLPAFDATDPTTYNGTTSGTIFDSLGNTHILSLYFQKNAANSWDMFATVDGETSPTGVPVGVTLGGGASQALTFDSNGNLTAPAAPIAVSVDLATIDPSLGATSPLDFDLDLTGSTQFGTSFGVNALSQDGYSSGSIAGFAIDGDGFVNGNYTNGESRTLGQIVLANFSNPQGLTPIGNNQWTETPASGQALVGAPRTGTMGVLQSSSVESSNVDLTTELVNMITTQRTYQANAKTIETQDAILQTLVNL</sequence>
<dbReference type="AlphaFoldDB" id="A0A1I4CTM0"/>
<evidence type="ECO:0000259" key="7">
    <source>
        <dbReference type="Pfam" id="PF06429"/>
    </source>
</evidence>
<dbReference type="InterPro" id="IPR019776">
    <property type="entry name" value="Flagellar_basal_body_rod_CS"/>
</dbReference>
<evidence type="ECO:0000313" key="11">
    <source>
        <dbReference type="Proteomes" id="UP000199533"/>
    </source>
</evidence>
<evidence type="ECO:0000259" key="9">
    <source>
        <dbReference type="Pfam" id="PF22692"/>
    </source>
</evidence>
<keyword evidence="10" id="KW-0966">Cell projection</keyword>
<dbReference type="EMBL" id="FOSP01000017">
    <property type="protein sequence ID" value="SFK83970.1"/>
    <property type="molecule type" value="Genomic_DNA"/>
</dbReference>
<dbReference type="Pfam" id="PF07559">
    <property type="entry name" value="FlgE_D2"/>
    <property type="match status" value="1"/>
</dbReference>
<dbReference type="RefSeq" id="WP_090700239.1">
    <property type="nucleotide sequence ID" value="NZ_FOSP01000017.1"/>
</dbReference>
<proteinExistence type="inferred from homology"/>
<dbReference type="GO" id="GO:0009425">
    <property type="term" value="C:bacterial-type flagellum basal body"/>
    <property type="evidence" value="ECO:0007669"/>
    <property type="project" value="UniProtKB-SubCell"/>
</dbReference>
<dbReference type="PANTHER" id="PTHR30435">
    <property type="entry name" value="FLAGELLAR PROTEIN"/>
    <property type="match status" value="1"/>
</dbReference>
<organism evidence="10 11">
    <name type="scientific">Nitrosomonas aestuarii</name>
    <dbReference type="NCBI Taxonomy" id="52441"/>
    <lineage>
        <taxon>Bacteria</taxon>
        <taxon>Pseudomonadati</taxon>
        <taxon>Pseudomonadota</taxon>
        <taxon>Betaproteobacteria</taxon>
        <taxon>Nitrosomonadales</taxon>
        <taxon>Nitrosomonadaceae</taxon>
        <taxon>Nitrosomonas</taxon>
    </lineage>
</organism>
<dbReference type="NCBIfam" id="TIGR03506">
    <property type="entry name" value="FlgEFG_subfam"/>
    <property type="match status" value="1"/>
</dbReference>
<dbReference type="InterPro" id="IPR053967">
    <property type="entry name" value="LlgE_F_G-like_D1"/>
</dbReference>
<dbReference type="InterPro" id="IPR020013">
    <property type="entry name" value="Flagellar_FlgE/F/G"/>
</dbReference>
<dbReference type="InterPro" id="IPR037925">
    <property type="entry name" value="FlgE/F/G-like"/>
</dbReference>
<evidence type="ECO:0000313" key="10">
    <source>
        <dbReference type="EMBL" id="SFK83970.1"/>
    </source>
</evidence>
<keyword evidence="11" id="KW-1185">Reference proteome</keyword>
<dbReference type="OrthoDB" id="8578401at2"/>
<keyword evidence="4 5" id="KW-0975">Bacterial flagellum</keyword>
<keyword evidence="10" id="KW-0969">Cilium</keyword>
<accession>A0A1I4CTM0</accession>